<organism evidence="4">
    <name type="scientific">Araucaria cunninghamii</name>
    <name type="common">Hoop pine</name>
    <name type="synonym">Moreton Bay pine</name>
    <dbReference type="NCBI Taxonomy" id="56994"/>
    <lineage>
        <taxon>Eukaryota</taxon>
        <taxon>Viridiplantae</taxon>
        <taxon>Streptophyta</taxon>
        <taxon>Embryophyta</taxon>
        <taxon>Tracheophyta</taxon>
        <taxon>Spermatophyta</taxon>
        <taxon>Pinopsida</taxon>
        <taxon>Pinidae</taxon>
        <taxon>Conifers II</taxon>
        <taxon>Araucariales</taxon>
        <taxon>Araucariaceae</taxon>
        <taxon>Araucaria</taxon>
    </lineage>
</organism>
<dbReference type="SUPFAM" id="SSF54506">
    <property type="entry name" value="Diaminopimelate epimerase-like"/>
    <property type="match status" value="1"/>
</dbReference>
<dbReference type="PIRSF" id="PIRSF016184">
    <property type="entry name" value="PhzC_PhzF"/>
    <property type="match status" value="1"/>
</dbReference>
<dbReference type="GO" id="GO:0016853">
    <property type="term" value="F:isomerase activity"/>
    <property type="evidence" value="ECO:0007669"/>
    <property type="project" value="UniProtKB-KW"/>
</dbReference>
<evidence type="ECO:0000313" key="4">
    <source>
        <dbReference type="EMBL" id="JAG98463.1"/>
    </source>
</evidence>
<reference evidence="4" key="1">
    <citation type="submission" date="2015-03" db="EMBL/GenBank/DDBJ databases">
        <title>A transcriptome of Araucaria cunninghamii, an australian fine timber species.</title>
        <authorList>
            <person name="Jing Yi C.J.Y."/>
            <person name="Yin San L.Y.S."/>
            <person name="Abdul Karim S.S."/>
            <person name="Wan Azmi N.N."/>
            <person name="Hercus R.R."/>
            <person name="Croft L.L."/>
        </authorList>
    </citation>
    <scope>NUCLEOTIDE SEQUENCE</scope>
    <source>
        <strain evidence="4">MI0301</strain>
        <tissue evidence="4">Leaf</tissue>
    </source>
</reference>
<dbReference type="InterPro" id="IPR003719">
    <property type="entry name" value="Phenazine_PhzF-like"/>
</dbReference>
<sequence length="296" mass="32554">MAGLGSVQYAVIDAFTDKPYSGNPAAVCLLDENKDTQWMQNVAAEFNLSETAFLTRRRGNAHQNEKVEEFDLRWFTPVAEVDLCGHATLASAHFLFSGFVNCSLVLFHTRSGILSALKIEGFSKEDQSFGKKEEKFAIELNFPQVSVFDCDSSDIPYLSNSLEGMTVHSVKKTTFNDLIIELASGEQVASLQPQFEEIQKCSSRGIIITGLAPNQSGFDFYTRFFCPKLGVNEDPVCGSAHCALAPYWAKKLGKNQLVAYQASKRGGKLVLQVVEDENRVVLQGEAIKVMSGILSA</sequence>
<dbReference type="NCBIfam" id="TIGR00654">
    <property type="entry name" value="PhzF_family"/>
    <property type="match status" value="1"/>
</dbReference>
<dbReference type="EMBL" id="GCKF01025134">
    <property type="protein sequence ID" value="JAG98463.1"/>
    <property type="molecule type" value="Transcribed_RNA"/>
</dbReference>
<accession>A0A0D6R829</accession>
<dbReference type="PANTHER" id="PTHR13774:SF17">
    <property type="entry name" value="PHENAZINE BIOSYNTHESIS-LIKE DOMAIN-CONTAINING PROTEIN"/>
    <property type="match status" value="1"/>
</dbReference>
<dbReference type="GO" id="GO:0005737">
    <property type="term" value="C:cytoplasm"/>
    <property type="evidence" value="ECO:0007669"/>
    <property type="project" value="TreeGrafter"/>
</dbReference>
<comment type="similarity">
    <text evidence="1">Belongs to the PhzF family.</text>
</comment>
<dbReference type="Pfam" id="PF02567">
    <property type="entry name" value="PhzC-PhzF"/>
    <property type="match status" value="1"/>
</dbReference>
<evidence type="ECO:0000256" key="1">
    <source>
        <dbReference type="ARBA" id="ARBA00008270"/>
    </source>
</evidence>
<dbReference type="AlphaFoldDB" id="A0A0D6R829"/>
<name>A0A0D6R829_ARACU</name>
<evidence type="ECO:0000256" key="2">
    <source>
        <dbReference type="ARBA" id="ARBA00023235"/>
    </source>
</evidence>
<evidence type="ECO:0000256" key="3">
    <source>
        <dbReference type="PIRSR" id="PIRSR016184-1"/>
    </source>
</evidence>
<evidence type="ECO:0008006" key="5">
    <source>
        <dbReference type="Google" id="ProtNLM"/>
    </source>
</evidence>
<proteinExistence type="inferred from homology"/>
<feature type="active site" evidence="3">
    <location>
        <position position="50"/>
    </location>
</feature>
<keyword evidence="2" id="KW-0413">Isomerase</keyword>
<dbReference type="Gene3D" id="3.10.310.10">
    <property type="entry name" value="Diaminopimelate Epimerase, Chain A, domain 1"/>
    <property type="match status" value="2"/>
</dbReference>
<dbReference type="PANTHER" id="PTHR13774">
    <property type="entry name" value="PHENAZINE BIOSYNTHESIS PROTEIN"/>
    <property type="match status" value="1"/>
</dbReference>
<protein>
    <recommendedName>
        <fullName evidence="5">Phenazine biosynthesis protein</fullName>
    </recommendedName>
</protein>